<keyword evidence="4" id="KW-0255">Endonuclease</keyword>
<accession>A0A9P0TVV6</accession>
<dbReference type="InterPro" id="IPR041373">
    <property type="entry name" value="RT_RNaseH"/>
</dbReference>
<dbReference type="GO" id="GO:0004519">
    <property type="term" value="F:endonuclease activity"/>
    <property type="evidence" value="ECO:0007669"/>
    <property type="project" value="UniProtKB-KW"/>
</dbReference>
<dbReference type="AlphaFoldDB" id="A0A9P0TVV6"/>
<evidence type="ECO:0000259" key="7">
    <source>
        <dbReference type="Pfam" id="PF17917"/>
    </source>
</evidence>
<keyword evidence="9" id="KW-1185">Reference proteome</keyword>
<evidence type="ECO:0000313" key="9">
    <source>
        <dbReference type="Proteomes" id="UP001152562"/>
    </source>
</evidence>
<dbReference type="SUPFAM" id="SSF56672">
    <property type="entry name" value="DNA/RNA polymerases"/>
    <property type="match status" value="1"/>
</dbReference>
<keyword evidence="6" id="KW-0695">RNA-directed DNA polymerase</keyword>
<keyword evidence="2" id="KW-0548">Nucleotidyltransferase</keyword>
<dbReference type="PANTHER" id="PTHR34072:SF52">
    <property type="entry name" value="RIBONUCLEASE H"/>
    <property type="match status" value="1"/>
</dbReference>
<organism evidence="8 9">
    <name type="scientific">Pieris brassicae</name>
    <name type="common">White butterfly</name>
    <name type="synonym">Large white butterfly</name>
    <dbReference type="NCBI Taxonomy" id="7116"/>
    <lineage>
        <taxon>Eukaryota</taxon>
        <taxon>Metazoa</taxon>
        <taxon>Ecdysozoa</taxon>
        <taxon>Arthropoda</taxon>
        <taxon>Hexapoda</taxon>
        <taxon>Insecta</taxon>
        <taxon>Pterygota</taxon>
        <taxon>Neoptera</taxon>
        <taxon>Endopterygota</taxon>
        <taxon>Lepidoptera</taxon>
        <taxon>Glossata</taxon>
        <taxon>Ditrysia</taxon>
        <taxon>Papilionoidea</taxon>
        <taxon>Pieridae</taxon>
        <taxon>Pierinae</taxon>
        <taxon>Pieris</taxon>
    </lineage>
</organism>
<dbReference type="FunFam" id="3.10.20.370:FF:000001">
    <property type="entry name" value="Retrovirus-related Pol polyprotein from transposon 17.6-like protein"/>
    <property type="match status" value="1"/>
</dbReference>
<evidence type="ECO:0000256" key="3">
    <source>
        <dbReference type="ARBA" id="ARBA00022722"/>
    </source>
</evidence>
<dbReference type="GO" id="GO:0003964">
    <property type="term" value="F:RNA-directed DNA polymerase activity"/>
    <property type="evidence" value="ECO:0007669"/>
    <property type="project" value="UniProtKB-KW"/>
</dbReference>
<sequence length="205" mass="23881">MAPLYRLLAYNNTKINWTTECEAIRQNIISTLTSSPVLMLFNPEFAIELHTDASSEGYGGIFFQKVDFKLHPVEYYSKRTTPAESRYHTYELETLAVVNSVKHFRHYLYGRTFTVVTDCNSLKASRTKVDLTPRVHRWWAFLQAFDFDIQYREGRRMAHVDFFSRNHIPETNNLATPCSVSSKENNVVEKRVNIAELSSDWLQAE</sequence>
<keyword evidence="1" id="KW-0808">Transferase</keyword>
<proteinExistence type="predicted"/>
<keyword evidence="3" id="KW-0540">Nuclease</keyword>
<evidence type="ECO:0000313" key="8">
    <source>
        <dbReference type="EMBL" id="CAH4036425.1"/>
    </source>
</evidence>
<evidence type="ECO:0000256" key="1">
    <source>
        <dbReference type="ARBA" id="ARBA00022679"/>
    </source>
</evidence>
<dbReference type="PANTHER" id="PTHR34072">
    <property type="entry name" value="ENZYMATIC POLYPROTEIN-RELATED"/>
    <property type="match status" value="1"/>
</dbReference>
<protein>
    <recommendedName>
        <fullName evidence="7">Reverse transcriptase RNase H-like domain-containing protein</fullName>
    </recommendedName>
</protein>
<gene>
    <name evidence="8" type="ORF">PIBRA_LOCUS12223</name>
</gene>
<name>A0A9P0TVV6_PIEBR</name>
<evidence type="ECO:0000256" key="4">
    <source>
        <dbReference type="ARBA" id="ARBA00022759"/>
    </source>
</evidence>
<keyword evidence="5" id="KW-0378">Hydrolase</keyword>
<dbReference type="EMBL" id="CALOZG010000075">
    <property type="protein sequence ID" value="CAH4036425.1"/>
    <property type="molecule type" value="Genomic_DNA"/>
</dbReference>
<evidence type="ECO:0000256" key="2">
    <source>
        <dbReference type="ARBA" id="ARBA00022695"/>
    </source>
</evidence>
<dbReference type="Pfam" id="PF17917">
    <property type="entry name" value="RT_RNaseH"/>
    <property type="match status" value="1"/>
</dbReference>
<dbReference type="GO" id="GO:0016787">
    <property type="term" value="F:hydrolase activity"/>
    <property type="evidence" value="ECO:0007669"/>
    <property type="project" value="UniProtKB-KW"/>
</dbReference>
<reference evidence="8" key="1">
    <citation type="submission" date="2022-05" db="EMBL/GenBank/DDBJ databases">
        <authorList>
            <person name="Okamura Y."/>
        </authorList>
    </citation>
    <scope>NUCLEOTIDE SEQUENCE</scope>
</reference>
<dbReference type="CDD" id="cd09274">
    <property type="entry name" value="RNase_HI_RT_Ty3"/>
    <property type="match status" value="1"/>
</dbReference>
<evidence type="ECO:0000256" key="5">
    <source>
        <dbReference type="ARBA" id="ARBA00022801"/>
    </source>
</evidence>
<feature type="domain" description="Reverse transcriptase RNase H-like" evidence="7">
    <location>
        <begin position="45"/>
        <end position="145"/>
    </location>
</feature>
<dbReference type="InterPro" id="IPR043502">
    <property type="entry name" value="DNA/RNA_pol_sf"/>
</dbReference>
<comment type="caution">
    <text evidence="8">The sequence shown here is derived from an EMBL/GenBank/DDBJ whole genome shotgun (WGS) entry which is preliminary data.</text>
</comment>
<evidence type="ECO:0000256" key="6">
    <source>
        <dbReference type="ARBA" id="ARBA00022918"/>
    </source>
</evidence>
<dbReference type="Proteomes" id="UP001152562">
    <property type="component" value="Unassembled WGS sequence"/>
</dbReference>
<dbReference type="Gene3D" id="3.10.20.370">
    <property type="match status" value="1"/>
</dbReference>